<sequence>MMPSTEDQPSYVVQHPTQYRYQRNYNVDPNQRQSWDEGIHMPQRNTPYFNPTYGLSVAGPSQPSSGLNSVSSPPMRNNSMDIPAQSHEYSELMGRVEPTPRAGHREPRCALSFNVHKRSWNPCLRTSAKEALVDLPQGYPEFEWLRDDNARHLMMSTGKLFNTREFITQSGFWVEGGYFITTLHFGSWMKSGEQPTQQTLELYRGRRDYGFAVSTMYCNTTGIYEDDNFVRVYLMKWNLENDLAVFAPIVKNGDQTAPSMIPTGCIVESDALFQYFDRLNGVDMFAVGYNNLPDLDIASYLSEFAAEVPSINGTAIDYNSMIRPNFKSVAVGSIRDIDPVRSELMVDCTAWKGFFGGLIAIRYQHSQSNIQPLVIGHIVSARGSERFNRARFIPAGLREYLKQVNPFQIGHEPGELGFPRVSIATIPLPMEMAHFPNGYIRHHAPSFAMPRHPYRGGPQRHLGSLHRFTSS</sequence>
<accession>A0A7C8J8V7</accession>
<feature type="region of interest" description="Disordered" evidence="1">
    <location>
        <begin position="450"/>
        <end position="471"/>
    </location>
</feature>
<dbReference type="EMBL" id="WIQZ01000095">
    <property type="protein sequence ID" value="KAF3124925.1"/>
    <property type="molecule type" value="Genomic_DNA"/>
</dbReference>
<reference evidence="4 5" key="1">
    <citation type="submission" date="2019-06" db="EMBL/GenBank/DDBJ databases">
        <authorList>
            <person name="Palmer J.M."/>
        </authorList>
    </citation>
    <scope>NUCLEOTIDE SEQUENCE [LARGE SCALE GENOMIC DNA]</scope>
    <source>
        <strain evidence="2 4">TWF102</strain>
        <strain evidence="3 5">TWF703</strain>
    </source>
</reference>
<organism evidence="2 4">
    <name type="scientific">Orbilia oligospora</name>
    <name type="common">Nematode-trapping fungus</name>
    <name type="synonym">Arthrobotrys oligospora</name>
    <dbReference type="NCBI Taxonomy" id="2813651"/>
    <lineage>
        <taxon>Eukaryota</taxon>
        <taxon>Fungi</taxon>
        <taxon>Dikarya</taxon>
        <taxon>Ascomycota</taxon>
        <taxon>Pezizomycotina</taxon>
        <taxon>Orbiliomycetes</taxon>
        <taxon>Orbiliales</taxon>
        <taxon>Orbiliaceae</taxon>
        <taxon>Orbilia</taxon>
    </lineage>
</organism>
<evidence type="ECO:0000313" key="4">
    <source>
        <dbReference type="Proteomes" id="UP000475325"/>
    </source>
</evidence>
<name>A0A7C8J8V7_ORBOL</name>
<dbReference type="AlphaFoldDB" id="A0A7C8J8V7"/>
<protein>
    <submittedName>
        <fullName evidence="2">Uncharacterized protein</fullName>
    </submittedName>
</protein>
<evidence type="ECO:0000313" key="2">
    <source>
        <dbReference type="EMBL" id="KAF3102740.1"/>
    </source>
</evidence>
<evidence type="ECO:0000256" key="1">
    <source>
        <dbReference type="SAM" id="MobiDB-lite"/>
    </source>
</evidence>
<dbReference type="EMBL" id="WIQW01000020">
    <property type="protein sequence ID" value="KAF3102740.1"/>
    <property type="molecule type" value="Genomic_DNA"/>
</dbReference>
<evidence type="ECO:0000313" key="3">
    <source>
        <dbReference type="EMBL" id="KAF3124925.1"/>
    </source>
</evidence>
<comment type="caution">
    <text evidence="2">The sequence shown here is derived from an EMBL/GenBank/DDBJ whole genome shotgun (WGS) entry which is preliminary data.</text>
</comment>
<evidence type="ECO:0000313" key="5">
    <source>
        <dbReference type="Proteomes" id="UP000480548"/>
    </source>
</evidence>
<gene>
    <name evidence="2" type="ORF">TWF102_004403</name>
    <name evidence="3" type="ORF">TWF703_011133</name>
</gene>
<dbReference type="Proteomes" id="UP000475325">
    <property type="component" value="Unassembled WGS sequence"/>
</dbReference>
<dbReference type="Proteomes" id="UP000480548">
    <property type="component" value="Unassembled WGS sequence"/>
</dbReference>
<proteinExistence type="predicted"/>